<feature type="domain" description="AP-5 complex subunit zeta-1 N-terminal TPR" evidence="2">
    <location>
        <begin position="10"/>
        <end position="259"/>
    </location>
</feature>
<protein>
    <submittedName>
        <fullName evidence="4">AP-5 complex subunit zeta-1</fullName>
    </submittedName>
</protein>
<dbReference type="InterPro" id="IPR056857">
    <property type="entry name" value="TPR_AP5Z1_N"/>
</dbReference>
<gene>
    <name evidence="4" type="ORF">PACLA_8A042367</name>
</gene>
<dbReference type="InterPro" id="IPR016024">
    <property type="entry name" value="ARM-type_fold"/>
</dbReference>
<sequence length="880" mass="100725">MAVQPVLKTSEDYLLVQSRSLSDQDFAQQVRHTVNCIVGGQRGTECGAALRDLYRYLTCKPKRRSFSDELLKQLKNMIVEPGKSPKALRLLAMLILRDLSPTVGYNINISNMSADLNWLPLVFPLIFAQGEELGHIAVHIPIFIRWLKSSPNSYIQRNALLCLYSIQNYYGVHLFNEDQVTTVNQLMLQWLTNASLYSAPNPYQRKIFASKPKLQVITELDGSTCHSFFTVLNLAHYCSPDQWLNIYTFSLLRQWLLNTWHFQEGLCEISIDIPHDRDSVTTSSPFVTAHSSFNEPTFLDDHLLRTPGADEMYEEISDKHSSPSFSEITQAFSDQSSTPVKDMDDNMSVGSYSNLSSIFESSFFSESHQDGSLGRKAMAYCYRLLRQSECKPSTSQDALLKKACIVEAVSLMDFFCLQEKDLVPKAIQAVRRVYSVVKMWSAPWTDVLLPIVLFFLNHGETVILDPEPYVKYLFGEILYNSFTSPEVAFEVVNYCCEHTKKLQQSTNVFSKYFPNIFKVLAWFPRTFLREFMELLPAMISEKTYMEIFHFLLDLPCLSAALETVKQAGKRSAVMSESAAIFRKSVEAYEGLQYKPIFAFILRQQGGIADTIDKLDILHSVFEDCIEHPRVLVCSQVSWLMLRVYFKIILQNKDIDTVRKLFPIILERVTCIVNIESYKKNIQSLLATELLTILKLYPCLVLEYADELIEFVHRMKSLDNGFEEFFTNVVWVIGEYASTKYDERCGNPHIIKFHEAIECVTYELTLTMNAGNSKEICSSRLVCVLMSTLAKLASRCPDLIQKVSLCITKVAKLRSELCVEQAERESLLIRASELISLLELPNIAPLILTPDPSIKEGRLHRDRHISMSFFMDTTKDMMFNQ</sequence>
<evidence type="ECO:0000259" key="3">
    <source>
        <dbReference type="Pfam" id="PF25154"/>
    </source>
</evidence>
<dbReference type="Pfam" id="PF14764">
    <property type="entry name" value="SPG48"/>
    <property type="match status" value="1"/>
</dbReference>
<dbReference type="Proteomes" id="UP001152795">
    <property type="component" value="Unassembled WGS sequence"/>
</dbReference>
<evidence type="ECO:0000259" key="2">
    <source>
        <dbReference type="Pfam" id="PF25153"/>
    </source>
</evidence>
<dbReference type="Pfam" id="PF25154">
    <property type="entry name" value="TPR_AP5Z1_C"/>
    <property type="match status" value="1"/>
</dbReference>
<accession>A0A7D9DHY8</accession>
<evidence type="ECO:0000259" key="1">
    <source>
        <dbReference type="Pfam" id="PF14764"/>
    </source>
</evidence>
<keyword evidence="5" id="KW-1185">Reference proteome</keyword>
<feature type="domain" description="AP-5 complex subunit zeta-1 ARM repeats" evidence="1">
    <location>
        <begin position="400"/>
        <end position="518"/>
    </location>
</feature>
<dbReference type="Pfam" id="PF25153">
    <property type="entry name" value="TPR_AP5Z1"/>
    <property type="match status" value="1"/>
</dbReference>
<dbReference type="GO" id="GO:0044599">
    <property type="term" value="C:AP-5 adaptor complex"/>
    <property type="evidence" value="ECO:0007669"/>
    <property type="project" value="InterPro"/>
</dbReference>
<reference evidence="4" key="1">
    <citation type="submission" date="2020-04" db="EMBL/GenBank/DDBJ databases">
        <authorList>
            <person name="Alioto T."/>
            <person name="Alioto T."/>
            <person name="Gomez Garrido J."/>
        </authorList>
    </citation>
    <scope>NUCLEOTIDE SEQUENCE</scope>
    <source>
        <strain evidence="4">A484AB</strain>
    </source>
</reference>
<dbReference type="SUPFAM" id="SSF48371">
    <property type="entry name" value="ARM repeat"/>
    <property type="match status" value="1"/>
</dbReference>
<dbReference type="InterPro" id="IPR028222">
    <property type="entry name" value="AP5Z1"/>
</dbReference>
<comment type="caution">
    <text evidence="4">The sequence shown here is derived from an EMBL/GenBank/DDBJ whole genome shotgun (WGS) entry which is preliminary data.</text>
</comment>
<feature type="domain" description="AP-5 complex subunit zeta-1 C-terminal TPR" evidence="3">
    <location>
        <begin position="530"/>
        <end position="875"/>
    </location>
</feature>
<proteinExistence type="predicted"/>
<dbReference type="PANTHER" id="PTHR46488">
    <property type="entry name" value="AP-5 COMPLEX SUBUNIT ZETA-1"/>
    <property type="match status" value="1"/>
</dbReference>
<dbReference type="InterPro" id="IPR056856">
    <property type="entry name" value="TPR_AP5Z1_C"/>
</dbReference>
<name>A0A7D9DHY8_PARCT</name>
<dbReference type="InterPro" id="IPR055450">
    <property type="entry name" value="AP5Z1_ARM"/>
</dbReference>
<evidence type="ECO:0000313" key="4">
    <source>
        <dbReference type="EMBL" id="CAB3986033.1"/>
    </source>
</evidence>
<dbReference type="AlphaFoldDB" id="A0A7D9DHY8"/>
<evidence type="ECO:0000313" key="5">
    <source>
        <dbReference type="Proteomes" id="UP001152795"/>
    </source>
</evidence>
<dbReference type="InterPro" id="IPR011989">
    <property type="entry name" value="ARM-like"/>
</dbReference>
<dbReference type="EMBL" id="CACRXK020000956">
    <property type="protein sequence ID" value="CAB3986033.1"/>
    <property type="molecule type" value="Genomic_DNA"/>
</dbReference>
<dbReference type="PANTHER" id="PTHR46488:SF1">
    <property type="entry name" value="AP-5 COMPLEX SUBUNIT ZETA-1"/>
    <property type="match status" value="1"/>
</dbReference>
<organism evidence="4 5">
    <name type="scientific">Paramuricea clavata</name>
    <name type="common">Red gorgonian</name>
    <name type="synonym">Violescent sea-whip</name>
    <dbReference type="NCBI Taxonomy" id="317549"/>
    <lineage>
        <taxon>Eukaryota</taxon>
        <taxon>Metazoa</taxon>
        <taxon>Cnidaria</taxon>
        <taxon>Anthozoa</taxon>
        <taxon>Octocorallia</taxon>
        <taxon>Malacalcyonacea</taxon>
        <taxon>Plexauridae</taxon>
        <taxon>Paramuricea</taxon>
    </lineage>
</organism>
<dbReference type="Gene3D" id="1.25.10.10">
    <property type="entry name" value="Leucine-rich Repeat Variant"/>
    <property type="match status" value="1"/>
</dbReference>
<dbReference type="OrthoDB" id="744564at2759"/>